<dbReference type="InterPro" id="IPR036691">
    <property type="entry name" value="Endo/exonu/phosph_ase_sf"/>
</dbReference>
<dbReference type="PANTHER" id="PTHR35218:SF9">
    <property type="entry name" value="ENDONUCLEASE_EXONUCLEASE_PHOSPHATASE DOMAIN-CONTAINING PROTEIN"/>
    <property type="match status" value="1"/>
</dbReference>
<reference evidence="2" key="1">
    <citation type="journal article" date="2020" name="Nat. Genet.">
        <title>Genomic diversifications of five Gossypium allopolyploid species and their impact on cotton improvement.</title>
        <authorList>
            <person name="Chen Z.J."/>
            <person name="Sreedasyam A."/>
            <person name="Ando A."/>
            <person name="Song Q."/>
            <person name="De Santiago L.M."/>
            <person name="Hulse-Kemp A.M."/>
            <person name="Ding M."/>
            <person name="Ye W."/>
            <person name="Kirkbride R.C."/>
            <person name="Jenkins J."/>
            <person name="Plott C."/>
            <person name="Lovell J."/>
            <person name="Lin Y.M."/>
            <person name="Vaughn R."/>
            <person name="Liu B."/>
            <person name="Simpson S."/>
            <person name="Scheffler B.E."/>
            <person name="Wen L."/>
            <person name="Saski C.A."/>
            <person name="Grover C.E."/>
            <person name="Hu G."/>
            <person name="Conover J.L."/>
            <person name="Carlson J.W."/>
            <person name="Shu S."/>
            <person name="Boston L.B."/>
            <person name="Williams M."/>
            <person name="Peterson D.G."/>
            <person name="McGee K."/>
            <person name="Jones D.C."/>
            <person name="Wendel J.F."/>
            <person name="Stelly D.M."/>
            <person name="Grimwood J."/>
            <person name="Schmutz J."/>
        </authorList>
    </citation>
    <scope>NUCLEOTIDE SEQUENCE [LARGE SCALE GENOMIC DNA]</scope>
    <source>
        <strain evidence="2">cv. 3-79</strain>
    </source>
</reference>
<dbReference type="AlphaFoldDB" id="A0A5J5PTA9"/>
<organism evidence="1 2">
    <name type="scientific">Gossypium barbadense</name>
    <name type="common">Sea Island cotton</name>
    <name type="synonym">Hibiscus barbadensis</name>
    <dbReference type="NCBI Taxonomy" id="3634"/>
    <lineage>
        <taxon>Eukaryota</taxon>
        <taxon>Viridiplantae</taxon>
        <taxon>Streptophyta</taxon>
        <taxon>Embryophyta</taxon>
        <taxon>Tracheophyta</taxon>
        <taxon>Spermatophyta</taxon>
        <taxon>Magnoliopsida</taxon>
        <taxon>eudicotyledons</taxon>
        <taxon>Gunneridae</taxon>
        <taxon>Pentapetalae</taxon>
        <taxon>rosids</taxon>
        <taxon>malvids</taxon>
        <taxon>Malvales</taxon>
        <taxon>Malvaceae</taxon>
        <taxon>Malvoideae</taxon>
        <taxon>Gossypium</taxon>
    </lineage>
</organism>
<dbReference type="EMBL" id="CM018224">
    <property type="protein sequence ID" value="KAB2009712.1"/>
    <property type="molecule type" value="Genomic_DNA"/>
</dbReference>
<keyword evidence="2" id="KW-1185">Reference proteome</keyword>
<dbReference type="PANTHER" id="PTHR35218">
    <property type="entry name" value="RNASE H DOMAIN-CONTAINING PROTEIN"/>
    <property type="match status" value="1"/>
</dbReference>
<accession>A0A5J5PTA9</accession>
<evidence type="ECO:0000313" key="2">
    <source>
        <dbReference type="Proteomes" id="UP000327439"/>
    </source>
</evidence>
<gene>
    <name evidence="1" type="ORF">ES319_D10G186500v1</name>
</gene>
<proteinExistence type="predicted"/>
<name>A0A5J5PTA9_GOSBA</name>
<dbReference type="SUPFAM" id="SSF56219">
    <property type="entry name" value="DNase I-like"/>
    <property type="match status" value="1"/>
</dbReference>
<dbReference type="Proteomes" id="UP000327439">
    <property type="component" value="Chromosome D10"/>
</dbReference>
<sequence>MKILCWNCREGRKPVTVRELRQLLVVNDPDIVFLSETKLRANEFERIWVWCKMDGCYVVDFEGRRKGLALL</sequence>
<dbReference type="Gene3D" id="3.60.10.10">
    <property type="entry name" value="Endonuclease/exonuclease/phosphatase"/>
    <property type="match status" value="1"/>
</dbReference>
<evidence type="ECO:0000313" key="1">
    <source>
        <dbReference type="EMBL" id="KAB2009712.1"/>
    </source>
</evidence>
<protein>
    <recommendedName>
        <fullName evidence="3">Endonuclease/exonuclease/phosphatase domain-containing protein</fullName>
    </recommendedName>
</protein>
<dbReference type="OrthoDB" id="1000931at2759"/>
<evidence type="ECO:0008006" key="3">
    <source>
        <dbReference type="Google" id="ProtNLM"/>
    </source>
</evidence>